<dbReference type="PROSITE" id="PS50043">
    <property type="entry name" value="HTH_LUXR_2"/>
    <property type="match status" value="1"/>
</dbReference>
<dbReference type="RefSeq" id="WP_203835894.1">
    <property type="nucleotide sequence ID" value="NZ_BAAATV010000003.1"/>
</dbReference>
<reference evidence="4 5" key="1">
    <citation type="submission" date="2021-01" db="EMBL/GenBank/DDBJ databases">
        <title>Whole genome shotgun sequence of Actinoplanes humidus NBRC 14915.</title>
        <authorList>
            <person name="Komaki H."/>
            <person name="Tamura T."/>
        </authorList>
    </citation>
    <scope>NUCLEOTIDE SEQUENCE [LARGE SCALE GENOMIC DNA]</scope>
    <source>
        <strain evidence="4 5">NBRC 14915</strain>
    </source>
</reference>
<dbReference type="PRINTS" id="PR00038">
    <property type="entry name" value="HTHLUXR"/>
</dbReference>
<dbReference type="CDD" id="cd06170">
    <property type="entry name" value="LuxR_C_like"/>
    <property type="match status" value="1"/>
</dbReference>
<dbReference type="SUPFAM" id="SSF46894">
    <property type="entry name" value="C-terminal effector domain of the bipartite response regulators"/>
    <property type="match status" value="1"/>
</dbReference>
<protein>
    <submittedName>
        <fullName evidence="4">LuxR family transcriptional regulator</fullName>
    </submittedName>
</protein>
<dbReference type="SMART" id="SM00421">
    <property type="entry name" value="HTH_LUXR"/>
    <property type="match status" value="1"/>
</dbReference>
<gene>
    <name evidence="4" type="ORF">Ahu01nite_017370</name>
</gene>
<dbReference type="Pfam" id="PF00196">
    <property type="entry name" value="GerE"/>
    <property type="match status" value="1"/>
</dbReference>
<comment type="caution">
    <text evidence="4">The sequence shown here is derived from an EMBL/GenBank/DDBJ whole genome shotgun (WGS) entry which is preliminary data.</text>
</comment>
<dbReference type="SUPFAM" id="SSF52540">
    <property type="entry name" value="P-loop containing nucleoside triphosphate hydrolases"/>
    <property type="match status" value="1"/>
</dbReference>
<feature type="domain" description="HTH luxR-type" evidence="3">
    <location>
        <begin position="815"/>
        <end position="880"/>
    </location>
</feature>
<keyword evidence="2" id="KW-0067">ATP-binding</keyword>
<dbReference type="InterPro" id="IPR000792">
    <property type="entry name" value="Tscrpt_reg_LuxR_C"/>
</dbReference>
<dbReference type="InterPro" id="IPR041664">
    <property type="entry name" value="AAA_16"/>
</dbReference>
<evidence type="ECO:0000256" key="2">
    <source>
        <dbReference type="ARBA" id="ARBA00022840"/>
    </source>
</evidence>
<accession>A0ABQ3ZJ83</accession>
<dbReference type="PANTHER" id="PTHR16305:SF35">
    <property type="entry name" value="TRANSCRIPTIONAL ACTIVATOR DOMAIN"/>
    <property type="match status" value="1"/>
</dbReference>
<dbReference type="Pfam" id="PF13191">
    <property type="entry name" value="AAA_16"/>
    <property type="match status" value="1"/>
</dbReference>
<evidence type="ECO:0000256" key="1">
    <source>
        <dbReference type="ARBA" id="ARBA00022741"/>
    </source>
</evidence>
<keyword evidence="1" id="KW-0547">Nucleotide-binding</keyword>
<keyword evidence="5" id="KW-1185">Reference proteome</keyword>
<evidence type="ECO:0000313" key="4">
    <source>
        <dbReference type="EMBL" id="GIE18635.1"/>
    </source>
</evidence>
<dbReference type="InterPro" id="IPR016032">
    <property type="entry name" value="Sig_transdc_resp-reg_C-effctor"/>
</dbReference>
<name>A0ABQ3ZJ83_9ACTN</name>
<proteinExistence type="predicted"/>
<dbReference type="EMBL" id="BOMN01000022">
    <property type="protein sequence ID" value="GIE18635.1"/>
    <property type="molecule type" value="Genomic_DNA"/>
</dbReference>
<evidence type="ECO:0000313" key="5">
    <source>
        <dbReference type="Proteomes" id="UP000603200"/>
    </source>
</evidence>
<dbReference type="Proteomes" id="UP000603200">
    <property type="component" value="Unassembled WGS sequence"/>
</dbReference>
<dbReference type="InterPro" id="IPR036388">
    <property type="entry name" value="WH-like_DNA-bd_sf"/>
</dbReference>
<evidence type="ECO:0000259" key="3">
    <source>
        <dbReference type="PROSITE" id="PS50043"/>
    </source>
</evidence>
<dbReference type="InterPro" id="IPR027417">
    <property type="entry name" value="P-loop_NTPase"/>
</dbReference>
<dbReference type="Gene3D" id="1.10.10.10">
    <property type="entry name" value="Winged helix-like DNA-binding domain superfamily/Winged helix DNA-binding domain"/>
    <property type="match status" value="1"/>
</dbReference>
<dbReference type="PROSITE" id="PS00622">
    <property type="entry name" value="HTH_LUXR_1"/>
    <property type="match status" value="1"/>
</dbReference>
<organism evidence="4 5">
    <name type="scientific">Winogradskya humida</name>
    <dbReference type="NCBI Taxonomy" id="113566"/>
    <lineage>
        <taxon>Bacteria</taxon>
        <taxon>Bacillati</taxon>
        <taxon>Actinomycetota</taxon>
        <taxon>Actinomycetes</taxon>
        <taxon>Micromonosporales</taxon>
        <taxon>Micromonosporaceae</taxon>
        <taxon>Winogradskya</taxon>
    </lineage>
</organism>
<sequence length="880" mass="92618">MLFGRDSELAHLTGLLERASQGHGAALVVRGEAGIGKTALLDAAAVVARARGMRVVSASGVQAEVHVPYAGLHRVAGADVLGDPDAQPYRVAVTLLESFDDTPVLIAVEDLQWLDPASWETLSFLARRLGDDAVAVVMTARDGTDVDRRLGGANLPELRLDALAPAAAGDLLDAAAPGLTGALRERVLTEAAGNPLGITELGAVAARSGVSALLPPWLPLSTRVERTFAGLVAELPQATRTLLVVAALNDGDDLGEVVAAAGLVHGPIGAIDIEPAVTTRLMQVDDAYRVRFRHPLLRSALHQSATVDVRRRVHAALAEVVAGEDRRVWHRAGAATGPDEILARELTETATRADRQQAAGVALLALERAAQLSESPAERGSRLLYAVETAGELGDAEAARRLLARVDETQLRPVDRARLSWGRETFLESSWSAATRMAGFAGLVDLMRAEGDSVLALESLTSIAVRLFWSHPDAATRELFLATSDRLAMPADDPRMLTTTALIAPIDRGAATLDRITVQAGRGDLTPHVQLQLGLGAGALGATALAHRLYSGSVGGLRAQGRLGLLAQALCNQGYSAAALGDTRNAVPLAAEGGALAGETGQGGWQLTARLVAGHAEALRGNEEAARLAADLGESVLLPAGRLPMLSLVQQIRGVAALAGGRAADAYQHLHRIFDPADDAHHSSIQFLVLGHLAEAATRSGAVDGLREIVATMTPLAELSRSPALVVGLGYANAVLADDAGAFEDALAAELGGSPFERARLLHAYGAHLRRQRRAADSREPLRAAASTFDALGATPWAERAREELRASGETVRRNADPADLLTPQEQQIARLAADGLSNREIAERLYLSPRTVTTHLYRIFPKLGVKSRGELARVLTTIT</sequence>
<dbReference type="PANTHER" id="PTHR16305">
    <property type="entry name" value="TESTICULAR SOLUBLE ADENYLYL CYCLASE"/>
    <property type="match status" value="1"/>
</dbReference>